<reference evidence="1" key="1">
    <citation type="submission" date="2018-06" db="EMBL/GenBank/DDBJ databases">
        <authorList>
            <person name="Zhirakovskaya E."/>
        </authorList>
    </citation>
    <scope>NUCLEOTIDE SEQUENCE</scope>
</reference>
<dbReference type="AlphaFoldDB" id="A0A3B1AQW7"/>
<dbReference type="Pfam" id="PF04314">
    <property type="entry name" value="PCuAC"/>
    <property type="match status" value="1"/>
</dbReference>
<proteinExistence type="predicted"/>
<protein>
    <submittedName>
        <fullName evidence="1">Copper metallochaperone, bacterial analog of Cox17 protein</fullName>
    </submittedName>
</protein>
<sequence>MKQFYKITVLLGFFVLSADLLSADAAIKAHAPWVQDAPPTVKVHAAYMTLENTSEHSVTVAGIESPAFERVEIHKSEIHQDMVKMMHQKRLKIPAHSRIEFKPGGYHFMLMGKKHIIKHGDEVTIRLTLADGSEVVITAEVRKAMEHSKHSGHSMH</sequence>
<dbReference type="InterPro" id="IPR036182">
    <property type="entry name" value="PCuAC_sf"/>
</dbReference>
<dbReference type="EMBL" id="UOFX01000035">
    <property type="protein sequence ID" value="VAX08349.1"/>
    <property type="molecule type" value="Genomic_DNA"/>
</dbReference>
<dbReference type="Gene3D" id="2.60.40.1890">
    <property type="entry name" value="PCu(A)C copper chaperone"/>
    <property type="match status" value="1"/>
</dbReference>
<dbReference type="InterPro" id="IPR007410">
    <property type="entry name" value="LpqE-like"/>
</dbReference>
<dbReference type="PANTHER" id="PTHR36302:SF1">
    <property type="entry name" value="COPPER CHAPERONE PCU(A)C"/>
    <property type="match status" value="1"/>
</dbReference>
<dbReference type="InterPro" id="IPR058248">
    <property type="entry name" value="Lxx211020-like"/>
</dbReference>
<accession>A0A3B1AQW7</accession>
<organism evidence="1">
    <name type="scientific">hydrothermal vent metagenome</name>
    <dbReference type="NCBI Taxonomy" id="652676"/>
    <lineage>
        <taxon>unclassified sequences</taxon>
        <taxon>metagenomes</taxon>
        <taxon>ecological metagenomes</taxon>
    </lineage>
</organism>
<name>A0A3B1AQW7_9ZZZZ</name>
<evidence type="ECO:0000313" key="1">
    <source>
        <dbReference type="EMBL" id="VAX08349.1"/>
    </source>
</evidence>
<gene>
    <name evidence="1" type="ORF">MNBD_GAMMA26-544</name>
</gene>
<dbReference type="PANTHER" id="PTHR36302">
    <property type="entry name" value="BLR7088 PROTEIN"/>
    <property type="match status" value="1"/>
</dbReference>
<dbReference type="SUPFAM" id="SSF110087">
    <property type="entry name" value="DR1885-like metal-binding protein"/>
    <property type="match status" value="1"/>
</dbReference>